<accession>A0A0M9DEX5</accession>
<dbReference type="EC" id="2.3.2.3" evidence="6"/>
<dbReference type="PANTHER" id="PTHR37693:SF1">
    <property type="entry name" value="INTEGRAL MEMBRANE PROTEIN"/>
    <property type="match status" value="1"/>
</dbReference>
<reference evidence="10 11" key="1">
    <citation type="journal article" date="2015" name="Genome Biol. Evol.">
        <title>Functionally Structured Genomes in Lactobacillus kunkeei Colonizing the Honey Crop and Food Products of Honeybees and Stingless Bees.</title>
        <authorList>
            <person name="Tamarit D."/>
            <person name="Ellegaard K.M."/>
            <person name="Wikander J."/>
            <person name="Olofsson T."/>
            <person name="Vasquez A."/>
            <person name="Andersson S.G."/>
        </authorList>
    </citation>
    <scope>NUCLEOTIDE SEQUENCE [LARGE SCALE GENOMIC DNA]</scope>
    <source>
        <strain evidence="8 11">LAko</strain>
        <strain evidence="9 10">LAla</strain>
    </source>
</reference>
<evidence type="ECO:0000256" key="6">
    <source>
        <dbReference type="RuleBase" id="RU363042"/>
    </source>
</evidence>
<evidence type="ECO:0000313" key="12">
    <source>
        <dbReference type="Proteomes" id="UP000186588"/>
    </source>
</evidence>
<dbReference type="Proteomes" id="UP000037749">
    <property type="component" value="Unassembled WGS sequence"/>
</dbReference>
<feature type="transmembrane region" description="Helical" evidence="6">
    <location>
        <begin position="261"/>
        <end position="284"/>
    </location>
</feature>
<dbReference type="Proteomes" id="UP000037778">
    <property type="component" value="Unassembled WGS sequence"/>
</dbReference>
<evidence type="ECO:0000313" key="11">
    <source>
        <dbReference type="Proteomes" id="UP000037778"/>
    </source>
</evidence>
<feature type="transmembrane region" description="Helical" evidence="6">
    <location>
        <begin position="228"/>
        <end position="255"/>
    </location>
</feature>
<dbReference type="GO" id="GO:0006629">
    <property type="term" value="P:lipid metabolic process"/>
    <property type="evidence" value="ECO:0007669"/>
    <property type="project" value="UniProtKB-KW"/>
</dbReference>
<sequence>MSKRNVITFFMMFLIGILIFWYFIRDINMDVLIADFFTINWWWIAVAFLCMLLYLGLEAVVTKTIVDTQVDHFTWWDAIRVPLVEQLFNGITPFSSGGQPGQLYVMVQTGVDAGKASSTLLMKFVVFQTMIVINFILSLIVGFQYVEEKLHYLAWLVLFGFFVHLFVIVALLLIMYWYTFTKKLVDNLVKPLKIFMKDEKYLSFKEMLDNKIDTFHMESIRIAKQWKLMLKIIVITFFQLAFYYLIPYFIILALGFDQVNIIMIVSLHVLIFMIISLFPIPGGAGGAEYSFETLFKSFITNNTKLILALIAWRLITYYLGMILGAVAFFIRPNKIDK</sequence>
<evidence type="ECO:0000256" key="4">
    <source>
        <dbReference type="ARBA" id="ARBA00022989"/>
    </source>
</evidence>
<evidence type="ECO:0000256" key="2">
    <source>
        <dbReference type="ARBA" id="ARBA00022475"/>
    </source>
</evidence>
<protein>
    <recommendedName>
        <fullName evidence="6">Phosphatidylglycerol lysyltransferase</fullName>
        <ecNumber evidence="6">2.3.2.3</ecNumber>
    </recommendedName>
    <alternativeName>
        <fullName evidence="6">Lysylphosphatidylglycerol synthase</fullName>
    </alternativeName>
</protein>
<keyword evidence="6" id="KW-0808">Transferase</keyword>
<evidence type="ECO:0000313" key="10">
    <source>
        <dbReference type="Proteomes" id="UP000037749"/>
    </source>
</evidence>
<feature type="transmembrane region" description="Helical" evidence="6">
    <location>
        <begin position="152"/>
        <end position="178"/>
    </location>
</feature>
<organism evidence="9 10">
    <name type="scientific">Apilactobacillus kunkeei</name>
    <dbReference type="NCBI Taxonomy" id="148814"/>
    <lineage>
        <taxon>Bacteria</taxon>
        <taxon>Bacillati</taxon>
        <taxon>Bacillota</taxon>
        <taxon>Bacilli</taxon>
        <taxon>Lactobacillales</taxon>
        <taxon>Lactobacillaceae</taxon>
        <taxon>Apilactobacillus</taxon>
    </lineage>
</organism>
<evidence type="ECO:0000313" key="8">
    <source>
        <dbReference type="EMBL" id="KOY75584.1"/>
    </source>
</evidence>
<proteinExistence type="inferred from homology"/>
<dbReference type="PATRIC" id="fig|148814.19.peg.967"/>
<comment type="similarity">
    <text evidence="6">Belongs to the LPG synthase family.</text>
</comment>
<keyword evidence="4 6" id="KW-1133">Transmembrane helix</keyword>
<reference evidence="7 12" key="2">
    <citation type="journal article" date="2016" name="Syst. Appl. Microbiol.">
        <title>Genomic characterization of a fructophilic bee symbiont Lactobacillus kunkeei reveals its niche-specific adaptation.</title>
        <authorList>
            <person name="Maeno S."/>
            <person name="Tanizawa Y."/>
            <person name="Kanesaki Y."/>
            <person name="Kubota E."/>
            <person name="Kumar H."/>
            <person name="Dicks L."/>
            <person name="Salminen S."/>
            <person name="Nakagawa J."/>
            <person name="Arita M."/>
            <person name="Endo A."/>
        </authorList>
    </citation>
    <scope>NUCLEOTIDE SEQUENCE [LARGE SCALE GENOMIC DNA]</scope>
    <source>
        <strain evidence="7 12">FF30-6</strain>
    </source>
</reference>
<keyword evidence="6" id="KW-0443">Lipid metabolism</keyword>
<dbReference type="RefSeq" id="WP_034534826.1">
    <property type="nucleotide sequence ID" value="NZ_BDDX01000011.1"/>
</dbReference>
<dbReference type="InterPro" id="IPR022791">
    <property type="entry name" value="L-PG_synthase/AglD"/>
</dbReference>
<dbReference type="GO" id="GO:0005886">
    <property type="term" value="C:plasma membrane"/>
    <property type="evidence" value="ECO:0007669"/>
    <property type="project" value="UniProtKB-SubCell"/>
</dbReference>
<keyword evidence="5 6" id="KW-0472">Membrane</keyword>
<feature type="transmembrane region" description="Helical" evidence="6">
    <location>
        <begin position="36"/>
        <end position="57"/>
    </location>
</feature>
<comment type="function">
    <text evidence="6">Catalyzes the transfer of a lysyl group from L-lysyl-tRNA(Lys) to membrane-bound phosphatidylglycerol (PG), which produces lysylphosphatidylglycerol (LPG), a major component of the bacterial membrane with a positive net charge. LPG synthesis contributes to bacterial virulence as it is involved in the resistance mechanism against cationic antimicrobial peptides (CAMP) produces by the host's immune system (defensins, cathelicidins) and by the competing microorganisms.</text>
</comment>
<evidence type="ECO:0000256" key="3">
    <source>
        <dbReference type="ARBA" id="ARBA00022692"/>
    </source>
</evidence>
<dbReference type="PANTHER" id="PTHR37693">
    <property type="entry name" value="PHOSPHATIDYLGLYCEROL LYSYLTRANSFERASE"/>
    <property type="match status" value="1"/>
</dbReference>
<comment type="subcellular location">
    <subcellularLocation>
        <location evidence="1 6">Cell membrane</location>
        <topology evidence="1 6">Multi-pass membrane protein</topology>
    </subcellularLocation>
</comment>
<dbReference type="EMBL" id="JXCY01000007">
    <property type="protein sequence ID" value="KOY75584.1"/>
    <property type="molecule type" value="Genomic_DNA"/>
</dbReference>
<feature type="transmembrane region" description="Helical" evidence="6">
    <location>
        <begin position="124"/>
        <end position="146"/>
    </location>
</feature>
<dbReference type="AlphaFoldDB" id="A0A0M9DEX5"/>
<feature type="transmembrane region" description="Helical" evidence="6">
    <location>
        <begin position="305"/>
        <end position="330"/>
    </location>
</feature>
<evidence type="ECO:0000313" key="9">
    <source>
        <dbReference type="EMBL" id="KOY78970.1"/>
    </source>
</evidence>
<dbReference type="GO" id="GO:0046677">
    <property type="term" value="P:response to antibiotic"/>
    <property type="evidence" value="ECO:0007669"/>
    <property type="project" value="UniProtKB-KW"/>
</dbReference>
<comment type="catalytic activity">
    <reaction evidence="6">
        <text>L-lysyl-tRNA(Lys) + a 1,2-diacyl-sn-glycero-3-phospho-(1'-sn-glycerol) = a 1,2-diacyl-sn-glycero-3-phospho-1'-(3'-O-L-lysyl)-sn-glycerol + tRNA(Lys)</text>
        <dbReference type="Rhea" id="RHEA:10668"/>
        <dbReference type="Rhea" id="RHEA-COMP:9696"/>
        <dbReference type="Rhea" id="RHEA-COMP:9697"/>
        <dbReference type="ChEBI" id="CHEBI:64716"/>
        <dbReference type="ChEBI" id="CHEBI:75792"/>
        <dbReference type="ChEBI" id="CHEBI:78442"/>
        <dbReference type="ChEBI" id="CHEBI:78529"/>
        <dbReference type="EC" id="2.3.2.3"/>
    </reaction>
</comment>
<dbReference type="Pfam" id="PF03706">
    <property type="entry name" value="LPG_synthase_TM"/>
    <property type="match status" value="1"/>
</dbReference>
<dbReference type="EMBL" id="JXCZ01000023">
    <property type="protein sequence ID" value="KOY78970.1"/>
    <property type="molecule type" value="Genomic_DNA"/>
</dbReference>
<keyword evidence="3 6" id="KW-0812">Transmembrane</keyword>
<feature type="transmembrane region" description="Helical" evidence="6">
    <location>
        <begin position="7"/>
        <end position="24"/>
    </location>
</feature>
<evidence type="ECO:0000256" key="1">
    <source>
        <dbReference type="ARBA" id="ARBA00004651"/>
    </source>
</evidence>
<keyword evidence="6" id="KW-0046">Antibiotic resistance</keyword>
<keyword evidence="2" id="KW-1003">Cell membrane</keyword>
<keyword evidence="11" id="KW-1185">Reference proteome</keyword>
<name>A0A0M9DEX5_9LACO</name>
<dbReference type="EMBL" id="BDDX01000011">
    <property type="protein sequence ID" value="GAT90955.1"/>
    <property type="molecule type" value="Genomic_DNA"/>
</dbReference>
<evidence type="ECO:0000313" key="7">
    <source>
        <dbReference type="EMBL" id="GAT90955.1"/>
    </source>
</evidence>
<dbReference type="Proteomes" id="UP000186588">
    <property type="component" value="Unassembled WGS sequence"/>
</dbReference>
<gene>
    <name evidence="6" type="primary">mprF</name>
    <name evidence="7" type="ORF">FF306_01075</name>
    <name evidence="8" type="ORF">RZ71_00020</name>
    <name evidence="9" type="ORF">RZ72_09820</name>
</gene>
<evidence type="ECO:0000256" key="5">
    <source>
        <dbReference type="ARBA" id="ARBA00023136"/>
    </source>
</evidence>
<comment type="caution">
    <text evidence="9">The sequence shown here is derived from an EMBL/GenBank/DDBJ whole genome shotgun (WGS) entry which is preliminary data.</text>
</comment>
<dbReference type="GO" id="GO:0050071">
    <property type="term" value="F:phosphatidylglycerol lysyltransferase activity"/>
    <property type="evidence" value="ECO:0007669"/>
    <property type="project" value="UniProtKB-EC"/>
</dbReference>
<dbReference type="NCBIfam" id="TIGR00374">
    <property type="entry name" value="flippase-like domain"/>
    <property type="match status" value="1"/>
</dbReference>